<organism evidence="4 6">
    <name type="scientific">Gimesia chilikensis</name>
    <dbReference type="NCBI Taxonomy" id="2605989"/>
    <lineage>
        <taxon>Bacteria</taxon>
        <taxon>Pseudomonadati</taxon>
        <taxon>Planctomycetota</taxon>
        <taxon>Planctomycetia</taxon>
        <taxon>Planctomycetales</taxon>
        <taxon>Planctomycetaceae</taxon>
        <taxon>Gimesia</taxon>
    </lineage>
</organism>
<accession>A0A517WMK6</accession>
<dbReference type="AlphaFoldDB" id="A0A517WMK6"/>
<evidence type="ECO:0000313" key="4">
    <source>
        <dbReference type="EMBL" id="QDU06474.1"/>
    </source>
</evidence>
<dbReference type="EMBL" id="CP036347">
    <property type="protein sequence ID" value="QDU06474.1"/>
    <property type="molecule type" value="Genomic_DNA"/>
</dbReference>
<evidence type="ECO:0000256" key="1">
    <source>
        <dbReference type="SAM" id="MobiDB-lite"/>
    </source>
</evidence>
<feature type="signal peptide" evidence="2">
    <location>
        <begin position="1"/>
        <end position="20"/>
    </location>
</feature>
<evidence type="ECO:0000313" key="3">
    <source>
        <dbReference type="EMBL" id="QDT24520.1"/>
    </source>
</evidence>
<dbReference type="OrthoDB" id="289753at2"/>
<feature type="chain" id="PRO_5044617215" evidence="2">
    <location>
        <begin position="21"/>
        <end position="104"/>
    </location>
</feature>
<dbReference type="RefSeq" id="WP_145045584.1">
    <property type="nucleotide sequence ID" value="NZ_CP036266.1"/>
</dbReference>
<proteinExistence type="predicted"/>
<accession>A0A517PYP7</accession>
<reference evidence="5 6" key="1">
    <citation type="submission" date="2019-02" db="EMBL/GenBank/DDBJ databases">
        <title>Deep-cultivation of Planctomycetes and their phenomic and genomic characterization uncovers novel biology.</title>
        <authorList>
            <person name="Wiegand S."/>
            <person name="Jogler M."/>
            <person name="Boedeker C."/>
            <person name="Pinto D."/>
            <person name="Vollmers J."/>
            <person name="Rivas-Marin E."/>
            <person name="Kohn T."/>
            <person name="Peeters S.H."/>
            <person name="Heuer A."/>
            <person name="Rast P."/>
            <person name="Oberbeckmann S."/>
            <person name="Bunk B."/>
            <person name="Jeske O."/>
            <person name="Meyerdierks A."/>
            <person name="Storesund J.E."/>
            <person name="Kallscheuer N."/>
            <person name="Luecker S."/>
            <person name="Lage O.M."/>
            <person name="Pohl T."/>
            <person name="Merkel B.J."/>
            <person name="Hornburger P."/>
            <person name="Mueller R.-W."/>
            <person name="Bruemmer F."/>
            <person name="Labrenz M."/>
            <person name="Spormann A.M."/>
            <person name="Op den Camp H."/>
            <person name="Overmann J."/>
            <person name="Amann R."/>
            <person name="Jetten M.S.M."/>
            <person name="Mascher T."/>
            <person name="Medema M.H."/>
            <person name="Devos D.P."/>
            <person name="Kaster A.-K."/>
            <person name="Ovreas L."/>
            <person name="Rohde M."/>
            <person name="Galperin M.Y."/>
            <person name="Jogler C."/>
        </authorList>
    </citation>
    <scope>NUCLEOTIDE SEQUENCE [LARGE SCALE GENOMIC DNA]</scope>
    <source>
        <strain evidence="3 5">HG66A1</strain>
        <strain evidence="4 6">V6</strain>
    </source>
</reference>
<evidence type="ECO:0000313" key="5">
    <source>
        <dbReference type="Proteomes" id="UP000320421"/>
    </source>
</evidence>
<dbReference type="Proteomes" id="UP000320722">
    <property type="component" value="Chromosome"/>
</dbReference>
<name>A0A517WMK6_9PLAN</name>
<sequence length="104" mass="11165" precursor="true">MKTLFALLACLFLISPLASGCSGEETPQASSADEIISGFKDNLKVVVDTGEGGSGLDLLRSQYELLQQQAPEKAKAVEQDFQKLMTTSKPDERKSAATKIMNAL</sequence>
<protein>
    <submittedName>
        <fullName evidence="4">Uncharacterized protein</fullName>
    </submittedName>
</protein>
<evidence type="ECO:0000313" key="6">
    <source>
        <dbReference type="Proteomes" id="UP000320722"/>
    </source>
</evidence>
<dbReference type="Proteomes" id="UP000320421">
    <property type="component" value="Chromosome"/>
</dbReference>
<evidence type="ECO:0000256" key="2">
    <source>
        <dbReference type="SAM" id="SignalP"/>
    </source>
</evidence>
<gene>
    <name evidence="3" type="ORF">HG66A1_63540</name>
    <name evidence="4" type="ORF">V6x_62280</name>
</gene>
<dbReference type="EMBL" id="CP036266">
    <property type="protein sequence ID" value="QDT24520.1"/>
    <property type="molecule type" value="Genomic_DNA"/>
</dbReference>
<keyword evidence="5" id="KW-1185">Reference proteome</keyword>
<dbReference type="PROSITE" id="PS51257">
    <property type="entry name" value="PROKAR_LIPOPROTEIN"/>
    <property type="match status" value="1"/>
</dbReference>
<keyword evidence="2" id="KW-0732">Signal</keyword>
<feature type="region of interest" description="Disordered" evidence="1">
    <location>
        <begin position="85"/>
        <end position="104"/>
    </location>
</feature>